<name>A0A914YLY7_9BILA</name>
<dbReference type="Proteomes" id="UP000887577">
    <property type="component" value="Unplaced"/>
</dbReference>
<dbReference type="AlphaFoldDB" id="A0A914YLY7"/>
<sequence>MMRRYGRNTSDISPEPIRGLNVSDLNITNNNNFNDRIYIGPIQLSFSTSSSESHQGGEEEENISIISSDSSDNNDTTDDDEEENGIDLDAIMRHIDDCGRHIKRNLTDIVRVELQNLLDSLQPRKSLVPYPLSSDEEM</sequence>
<reference evidence="3" key="1">
    <citation type="submission" date="2022-11" db="UniProtKB">
        <authorList>
            <consortium name="WormBaseParasite"/>
        </authorList>
    </citation>
    <scope>IDENTIFICATION</scope>
</reference>
<feature type="region of interest" description="Disordered" evidence="1">
    <location>
        <begin position="47"/>
        <end position="85"/>
    </location>
</feature>
<organism evidence="2 3">
    <name type="scientific">Panagrolaimus superbus</name>
    <dbReference type="NCBI Taxonomy" id="310955"/>
    <lineage>
        <taxon>Eukaryota</taxon>
        <taxon>Metazoa</taxon>
        <taxon>Ecdysozoa</taxon>
        <taxon>Nematoda</taxon>
        <taxon>Chromadorea</taxon>
        <taxon>Rhabditida</taxon>
        <taxon>Tylenchina</taxon>
        <taxon>Panagrolaimomorpha</taxon>
        <taxon>Panagrolaimoidea</taxon>
        <taxon>Panagrolaimidae</taxon>
        <taxon>Panagrolaimus</taxon>
    </lineage>
</organism>
<proteinExistence type="predicted"/>
<protein>
    <submittedName>
        <fullName evidence="3">Uncharacterized protein</fullName>
    </submittedName>
</protein>
<keyword evidence="2" id="KW-1185">Reference proteome</keyword>
<evidence type="ECO:0000256" key="1">
    <source>
        <dbReference type="SAM" id="MobiDB-lite"/>
    </source>
</evidence>
<feature type="compositionally biased region" description="Low complexity" evidence="1">
    <location>
        <begin position="63"/>
        <end position="74"/>
    </location>
</feature>
<accession>A0A914YLY7</accession>
<evidence type="ECO:0000313" key="2">
    <source>
        <dbReference type="Proteomes" id="UP000887577"/>
    </source>
</evidence>
<feature type="compositionally biased region" description="Acidic residues" evidence="1">
    <location>
        <begin position="75"/>
        <end position="85"/>
    </location>
</feature>
<dbReference type="WBParaSite" id="PSU_v2.g20586.t1">
    <property type="protein sequence ID" value="PSU_v2.g20586.t1"/>
    <property type="gene ID" value="PSU_v2.g20586"/>
</dbReference>
<evidence type="ECO:0000313" key="3">
    <source>
        <dbReference type="WBParaSite" id="PSU_v2.g20586.t1"/>
    </source>
</evidence>
<feature type="region of interest" description="Disordered" evidence="1">
    <location>
        <begin position="1"/>
        <end position="21"/>
    </location>
</feature>